<dbReference type="Gene3D" id="1.25.10.10">
    <property type="entry name" value="Leucine-rich Repeat Variant"/>
    <property type="match status" value="1"/>
</dbReference>
<accession>A0AAW2KKH8</accession>
<evidence type="ECO:0000259" key="4">
    <source>
        <dbReference type="Pfam" id="PF06025"/>
    </source>
</evidence>
<dbReference type="InterPro" id="IPR010309">
    <property type="entry name" value="E3_Ub_ligase_DUF908"/>
</dbReference>
<feature type="domain" description="DUF913" evidence="4">
    <location>
        <begin position="173"/>
        <end position="250"/>
    </location>
</feature>
<dbReference type="PANTHER" id="PTHR11254">
    <property type="entry name" value="HECT DOMAIN UBIQUITIN-PROTEIN LIGASE"/>
    <property type="match status" value="1"/>
</dbReference>
<proteinExistence type="predicted"/>
<comment type="caution">
    <text evidence="5">The sequence shown here is derived from an EMBL/GenBank/DDBJ whole genome shotgun (WGS) entry which is preliminary data.</text>
</comment>
<evidence type="ECO:0000256" key="2">
    <source>
        <dbReference type="SAM" id="MobiDB-lite"/>
    </source>
</evidence>
<dbReference type="InterPro" id="IPR016024">
    <property type="entry name" value="ARM-type_fold"/>
</dbReference>
<dbReference type="GO" id="GO:0000209">
    <property type="term" value="P:protein polyubiquitination"/>
    <property type="evidence" value="ECO:0007669"/>
    <property type="project" value="TreeGrafter"/>
</dbReference>
<name>A0AAW2KKH8_SESRA</name>
<dbReference type="GO" id="GO:0006511">
    <property type="term" value="P:ubiquitin-dependent protein catabolic process"/>
    <property type="evidence" value="ECO:0007669"/>
    <property type="project" value="TreeGrafter"/>
</dbReference>
<evidence type="ECO:0000256" key="1">
    <source>
        <dbReference type="ARBA" id="ARBA00022679"/>
    </source>
</evidence>
<dbReference type="InterPro" id="IPR011989">
    <property type="entry name" value="ARM-like"/>
</dbReference>
<keyword evidence="1" id="KW-0808">Transferase</keyword>
<evidence type="ECO:0000259" key="3">
    <source>
        <dbReference type="Pfam" id="PF06012"/>
    </source>
</evidence>
<sequence length="414" mass="45076">MEQATQGLQIIHMPDVNATKESDLELLNKLVVEYKVPQNLRFSLLTRLRFARAFSSLEARQQYTCIRLYAFIVLVQACSDTDDLVSFFNTEPEFINELVTMLSHEDAVPEKIRILCLLSLVALCQDRSRQPTVLTAVTSGGHRGCSAMREAGFIPTLLPLLKDTDPQHLHLVSTAVHVLEAFMDYSNPAAALFRDLGGLDDTISRLMVEVSHVENGSKQQSTSVTLTVQSVVVLRLLMKALLRAISLGTYAPGQQLVSTVMSDLIHKDPTCFSVLEAAGLPSAFMDAIMDGVLCSAEAITCIPQCLDALCLNNNGLQAVKERNALRCFVKVFTSKLYLRALAADTSGSLSSGLDELMRHASSLRGPGVDMLIEILTKIAKIGSGLESASPTDSPSCSQPVPMETESENRDVTDG</sequence>
<dbReference type="Pfam" id="PF06025">
    <property type="entry name" value="DUF913"/>
    <property type="match status" value="2"/>
</dbReference>
<feature type="domain" description="DUF908" evidence="3">
    <location>
        <begin position="3"/>
        <end position="144"/>
    </location>
</feature>
<evidence type="ECO:0000313" key="5">
    <source>
        <dbReference type="EMBL" id="KAL0306248.1"/>
    </source>
</evidence>
<protein>
    <submittedName>
        <fullName evidence="5">E3 ubiquitin-protein ligase UPL1</fullName>
    </submittedName>
</protein>
<dbReference type="SUPFAM" id="SSF48371">
    <property type="entry name" value="ARM repeat"/>
    <property type="match status" value="1"/>
</dbReference>
<dbReference type="AlphaFoldDB" id="A0AAW2KKH8"/>
<reference evidence="5" key="1">
    <citation type="submission" date="2020-06" db="EMBL/GenBank/DDBJ databases">
        <authorList>
            <person name="Li T."/>
            <person name="Hu X."/>
            <person name="Zhang T."/>
            <person name="Song X."/>
            <person name="Zhang H."/>
            <person name="Dai N."/>
            <person name="Sheng W."/>
            <person name="Hou X."/>
            <person name="Wei L."/>
        </authorList>
    </citation>
    <scope>NUCLEOTIDE SEQUENCE</scope>
    <source>
        <strain evidence="5">G02</strain>
        <tissue evidence="5">Leaf</tissue>
    </source>
</reference>
<organism evidence="5">
    <name type="scientific">Sesamum radiatum</name>
    <name type="common">Black benniseed</name>
    <dbReference type="NCBI Taxonomy" id="300843"/>
    <lineage>
        <taxon>Eukaryota</taxon>
        <taxon>Viridiplantae</taxon>
        <taxon>Streptophyta</taxon>
        <taxon>Embryophyta</taxon>
        <taxon>Tracheophyta</taxon>
        <taxon>Spermatophyta</taxon>
        <taxon>Magnoliopsida</taxon>
        <taxon>eudicotyledons</taxon>
        <taxon>Gunneridae</taxon>
        <taxon>Pentapetalae</taxon>
        <taxon>asterids</taxon>
        <taxon>lamiids</taxon>
        <taxon>Lamiales</taxon>
        <taxon>Pedaliaceae</taxon>
        <taxon>Sesamum</taxon>
    </lineage>
</organism>
<feature type="region of interest" description="Disordered" evidence="2">
    <location>
        <begin position="384"/>
        <end position="414"/>
    </location>
</feature>
<dbReference type="GO" id="GO:0005737">
    <property type="term" value="C:cytoplasm"/>
    <property type="evidence" value="ECO:0007669"/>
    <property type="project" value="TreeGrafter"/>
</dbReference>
<dbReference type="InterPro" id="IPR050409">
    <property type="entry name" value="E3_ubiq-protein_ligase"/>
</dbReference>
<feature type="domain" description="DUF913" evidence="4">
    <location>
        <begin position="258"/>
        <end position="386"/>
    </location>
</feature>
<dbReference type="PANTHER" id="PTHR11254:SF67">
    <property type="entry name" value="E3 UBIQUITIN-PROTEIN LIGASE HUWE1"/>
    <property type="match status" value="1"/>
</dbReference>
<dbReference type="GO" id="GO:0061630">
    <property type="term" value="F:ubiquitin protein ligase activity"/>
    <property type="evidence" value="ECO:0007669"/>
    <property type="project" value="TreeGrafter"/>
</dbReference>
<gene>
    <name evidence="5" type="ORF">Sradi_6042100</name>
</gene>
<feature type="compositionally biased region" description="Polar residues" evidence="2">
    <location>
        <begin position="386"/>
        <end position="398"/>
    </location>
</feature>
<dbReference type="EMBL" id="JACGWJ010000028">
    <property type="protein sequence ID" value="KAL0306248.1"/>
    <property type="molecule type" value="Genomic_DNA"/>
</dbReference>
<reference evidence="5" key="2">
    <citation type="journal article" date="2024" name="Plant">
        <title>Genomic evolution and insights into agronomic trait innovations of Sesamum species.</title>
        <authorList>
            <person name="Miao H."/>
            <person name="Wang L."/>
            <person name="Qu L."/>
            <person name="Liu H."/>
            <person name="Sun Y."/>
            <person name="Le M."/>
            <person name="Wang Q."/>
            <person name="Wei S."/>
            <person name="Zheng Y."/>
            <person name="Lin W."/>
            <person name="Duan Y."/>
            <person name="Cao H."/>
            <person name="Xiong S."/>
            <person name="Wang X."/>
            <person name="Wei L."/>
            <person name="Li C."/>
            <person name="Ma Q."/>
            <person name="Ju M."/>
            <person name="Zhao R."/>
            <person name="Li G."/>
            <person name="Mu C."/>
            <person name="Tian Q."/>
            <person name="Mei H."/>
            <person name="Zhang T."/>
            <person name="Gao T."/>
            <person name="Zhang H."/>
        </authorList>
    </citation>
    <scope>NUCLEOTIDE SEQUENCE</scope>
    <source>
        <strain evidence="5">G02</strain>
    </source>
</reference>
<dbReference type="Pfam" id="PF06012">
    <property type="entry name" value="DUF908"/>
    <property type="match status" value="1"/>
</dbReference>
<dbReference type="InterPro" id="IPR010314">
    <property type="entry name" value="E3_Ub_ligase_DUF913"/>
</dbReference>